<accession>A0A1H5WPB8</accession>
<sequence length="72" mass="8412">MPLTLSRLPSGRDEKAGKNQMSQETCLDLLILCFRRKSEEDVSISQEHFAGRESFHFFPFLFKADPDTYREN</sequence>
<protein>
    <submittedName>
        <fullName evidence="2">Uncharacterized protein</fullName>
    </submittedName>
</protein>
<feature type="region of interest" description="Disordered" evidence="1">
    <location>
        <begin position="1"/>
        <end position="21"/>
    </location>
</feature>
<proteinExistence type="predicted"/>
<dbReference type="AlphaFoldDB" id="A0A1H5WPB8"/>
<dbReference type="EMBL" id="FNVR01000010">
    <property type="protein sequence ID" value="SEG01419.1"/>
    <property type="molecule type" value="Genomic_DNA"/>
</dbReference>
<evidence type="ECO:0000313" key="2">
    <source>
        <dbReference type="EMBL" id="SEG01419.1"/>
    </source>
</evidence>
<dbReference type="Proteomes" id="UP000236736">
    <property type="component" value="Unassembled WGS sequence"/>
</dbReference>
<name>A0A1H5WPB8_9BACT</name>
<organism evidence="2 3">
    <name type="scientific">Algoriphagus boritolerans DSM 17298 = JCM 18970</name>
    <dbReference type="NCBI Taxonomy" id="1120964"/>
    <lineage>
        <taxon>Bacteria</taxon>
        <taxon>Pseudomonadati</taxon>
        <taxon>Bacteroidota</taxon>
        <taxon>Cytophagia</taxon>
        <taxon>Cytophagales</taxon>
        <taxon>Cyclobacteriaceae</taxon>
        <taxon>Algoriphagus</taxon>
    </lineage>
</organism>
<keyword evidence="3" id="KW-1185">Reference proteome</keyword>
<reference evidence="3" key="1">
    <citation type="submission" date="2016-10" db="EMBL/GenBank/DDBJ databases">
        <authorList>
            <person name="Varghese N."/>
            <person name="Submissions S."/>
        </authorList>
    </citation>
    <scope>NUCLEOTIDE SEQUENCE [LARGE SCALE GENOMIC DNA]</scope>
    <source>
        <strain evidence="3">DSM 17298</strain>
    </source>
</reference>
<gene>
    <name evidence="2" type="ORF">SAMN03080598_02206</name>
</gene>
<evidence type="ECO:0000256" key="1">
    <source>
        <dbReference type="SAM" id="MobiDB-lite"/>
    </source>
</evidence>
<evidence type="ECO:0000313" key="3">
    <source>
        <dbReference type="Proteomes" id="UP000236736"/>
    </source>
</evidence>